<name>A0ABS9Q9S8_9HYPH</name>
<keyword evidence="3" id="KW-1185">Reference proteome</keyword>
<dbReference type="GO" id="GO:0004519">
    <property type="term" value="F:endonuclease activity"/>
    <property type="evidence" value="ECO:0007669"/>
    <property type="project" value="UniProtKB-KW"/>
</dbReference>
<dbReference type="InterPro" id="IPR005135">
    <property type="entry name" value="Endo/exonuclease/phosphatase"/>
</dbReference>
<evidence type="ECO:0000313" key="3">
    <source>
        <dbReference type="Proteomes" id="UP001201701"/>
    </source>
</evidence>
<dbReference type="Pfam" id="PF03372">
    <property type="entry name" value="Exo_endo_phos"/>
    <property type="match status" value="1"/>
</dbReference>
<dbReference type="PANTHER" id="PTHR14859:SF1">
    <property type="entry name" value="PGAP2-INTERACTING PROTEIN"/>
    <property type="match status" value="1"/>
</dbReference>
<evidence type="ECO:0000259" key="1">
    <source>
        <dbReference type="Pfam" id="PF03372"/>
    </source>
</evidence>
<dbReference type="InterPro" id="IPR051916">
    <property type="entry name" value="GPI-anchor_lipid_remodeler"/>
</dbReference>
<proteinExistence type="predicted"/>
<comment type="caution">
    <text evidence="2">The sequence shown here is derived from an EMBL/GenBank/DDBJ whole genome shotgun (WGS) entry which is preliminary data.</text>
</comment>
<accession>A0ABS9Q9S8</accession>
<dbReference type="PANTHER" id="PTHR14859">
    <property type="entry name" value="CALCOFLUOR WHITE HYPERSENSITIVE PROTEIN PRECURSOR"/>
    <property type="match status" value="1"/>
</dbReference>
<gene>
    <name evidence="2" type="ORF">L4923_03880</name>
</gene>
<organism evidence="2 3">
    <name type="scientific">Mesorhizobium retamae</name>
    <dbReference type="NCBI Taxonomy" id="2912854"/>
    <lineage>
        <taxon>Bacteria</taxon>
        <taxon>Pseudomonadati</taxon>
        <taxon>Pseudomonadota</taxon>
        <taxon>Alphaproteobacteria</taxon>
        <taxon>Hyphomicrobiales</taxon>
        <taxon>Phyllobacteriaceae</taxon>
        <taxon>Mesorhizobium</taxon>
    </lineage>
</organism>
<sequence>MRIVSYNIQYGIGLDGRYDLARIADTVRGADVIALQEVSRNNPRNGGHDMVAAIGEALPEYFAVYGSNFEANIGSSIVGGRACTVTFQLGNMVLSKTPIHLSRNLLLPRSRSVGTMNFQRGAIEALVETPLGFVRFYSTHLDHRNPVERARQIRFLRDRVLSYPIEGGGLSGLDEIGLPEPPCPEAFVVMGDFNMLAGSPEYVEFAGLPDHEFGLHLSADLAVDAAVRLAVGETDLVTWVDPERPKDESRHKRIDYIFTSASLAGSLKRLWVDRGADGSDHLPVWLELG</sequence>
<reference evidence="2 3" key="1">
    <citation type="submission" date="2022-02" db="EMBL/GenBank/DDBJ databases">
        <title>Draft genome sequence of Mezorhizobium retamae strain IRAMC:0171 isolated from Retama raetam nodules.</title>
        <authorList>
            <person name="Bengaied R."/>
            <person name="Sbissi I."/>
            <person name="Huber K."/>
            <person name="Ghodbane F."/>
            <person name="Nouioui I."/>
            <person name="Tarhouni M."/>
            <person name="Gtari M."/>
        </authorList>
    </citation>
    <scope>NUCLEOTIDE SEQUENCE [LARGE SCALE GENOMIC DNA]</scope>
    <source>
        <strain evidence="2 3">IRAMC:0171</strain>
    </source>
</reference>
<keyword evidence="2" id="KW-0378">Hydrolase</keyword>
<dbReference type="Gene3D" id="3.60.10.10">
    <property type="entry name" value="Endonuclease/exonuclease/phosphatase"/>
    <property type="match status" value="1"/>
</dbReference>
<dbReference type="SUPFAM" id="SSF56219">
    <property type="entry name" value="DNase I-like"/>
    <property type="match status" value="1"/>
</dbReference>
<dbReference type="RefSeq" id="WP_239362194.1">
    <property type="nucleotide sequence ID" value="NZ_JAKREW010000002.1"/>
</dbReference>
<evidence type="ECO:0000313" key="2">
    <source>
        <dbReference type="EMBL" id="MCG7504153.1"/>
    </source>
</evidence>
<feature type="domain" description="Endonuclease/exonuclease/phosphatase" evidence="1">
    <location>
        <begin position="4"/>
        <end position="281"/>
    </location>
</feature>
<keyword evidence="2" id="KW-0255">Endonuclease</keyword>
<dbReference type="Proteomes" id="UP001201701">
    <property type="component" value="Unassembled WGS sequence"/>
</dbReference>
<protein>
    <submittedName>
        <fullName evidence="2">Endonuclease/exonuclease/phosphatase family protein</fullName>
    </submittedName>
</protein>
<dbReference type="InterPro" id="IPR036691">
    <property type="entry name" value="Endo/exonu/phosph_ase_sf"/>
</dbReference>
<dbReference type="EMBL" id="JAKREW010000002">
    <property type="protein sequence ID" value="MCG7504153.1"/>
    <property type="molecule type" value="Genomic_DNA"/>
</dbReference>
<keyword evidence="2" id="KW-0540">Nuclease</keyword>